<proteinExistence type="predicted"/>
<feature type="region of interest" description="Disordered" evidence="1">
    <location>
        <begin position="82"/>
        <end position="142"/>
    </location>
</feature>
<protein>
    <submittedName>
        <fullName evidence="2">Uncharacterized protein</fullName>
    </submittedName>
</protein>
<comment type="caution">
    <text evidence="2">The sequence shown here is derived from an EMBL/GenBank/DDBJ whole genome shotgun (WGS) entry which is preliminary data.</text>
</comment>
<feature type="compositionally biased region" description="Basic and acidic residues" evidence="1">
    <location>
        <begin position="82"/>
        <end position="113"/>
    </location>
</feature>
<gene>
    <name evidence="2" type="ORF">ANN_07426</name>
</gene>
<keyword evidence="3" id="KW-1185">Reference proteome</keyword>
<sequence>MTALCEDGNEPPGSLKAIYRLIIGDTDLQLRSGMGLNPIGLITSVVLPNSSTFPVKNYVVSVKCVVSVKKYVVSVKCAVHQGDDKEIDDHNKDDDRNRDDDVNERDYHNNGDDKEVDDDNECGDDNDYGDGHYSKEESKDDD</sequence>
<feature type="compositionally biased region" description="Basic and acidic residues" evidence="1">
    <location>
        <begin position="129"/>
        <end position="142"/>
    </location>
</feature>
<name>A0ABQ8SYK1_PERAM</name>
<evidence type="ECO:0000313" key="3">
    <source>
        <dbReference type="Proteomes" id="UP001148838"/>
    </source>
</evidence>
<accession>A0ABQ8SYK1</accession>
<dbReference type="Proteomes" id="UP001148838">
    <property type="component" value="Unassembled WGS sequence"/>
</dbReference>
<organism evidence="2 3">
    <name type="scientific">Periplaneta americana</name>
    <name type="common">American cockroach</name>
    <name type="synonym">Blatta americana</name>
    <dbReference type="NCBI Taxonomy" id="6978"/>
    <lineage>
        <taxon>Eukaryota</taxon>
        <taxon>Metazoa</taxon>
        <taxon>Ecdysozoa</taxon>
        <taxon>Arthropoda</taxon>
        <taxon>Hexapoda</taxon>
        <taxon>Insecta</taxon>
        <taxon>Pterygota</taxon>
        <taxon>Neoptera</taxon>
        <taxon>Polyneoptera</taxon>
        <taxon>Dictyoptera</taxon>
        <taxon>Blattodea</taxon>
        <taxon>Blattoidea</taxon>
        <taxon>Blattidae</taxon>
        <taxon>Blattinae</taxon>
        <taxon>Periplaneta</taxon>
    </lineage>
</organism>
<feature type="compositionally biased region" description="Acidic residues" evidence="1">
    <location>
        <begin position="114"/>
        <end position="128"/>
    </location>
</feature>
<reference evidence="2 3" key="1">
    <citation type="journal article" date="2022" name="Allergy">
        <title>Genome assembly and annotation of Periplaneta americana reveal a comprehensive cockroach allergen profile.</title>
        <authorList>
            <person name="Wang L."/>
            <person name="Xiong Q."/>
            <person name="Saelim N."/>
            <person name="Wang L."/>
            <person name="Nong W."/>
            <person name="Wan A.T."/>
            <person name="Shi M."/>
            <person name="Liu X."/>
            <person name="Cao Q."/>
            <person name="Hui J.H.L."/>
            <person name="Sookrung N."/>
            <person name="Leung T.F."/>
            <person name="Tungtrongchitr A."/>
            <person name="Tsui S.K.W."/>
        </authorList>
    </citation>
    <scope>NUCLEOTIDE SEQUENCE [LARGE SCALE GENOMIC DNA]</scope>
    <source>
        <strain evidence="2">PWHHKU_190912</strain>
    </source>
</reference>
<dbReference type="EMBL" id="JAJSOF020000017">
    <property type="protein sequence ID" value="KAJ4439304.1"/>
    <property type="molecule type" value="Genomic_DNA"/>
</dbReference>
<evidence type="ECO:0000256" key="1">
    <source>
        <dbReference type="SAM" id="MobiDB-lite"/>
    </source>
</evidence>
<evidence type="ECO:0000313" key="2">
    <source>
        <dbReference type="EMBL" id="KAJ4439304.1"/>
    </source>
</evidence>